<gene>
    <name evidence="1" type="ORF">ACFQRF_01185</name>
</gene>
<dbReference type="EMBL" id="JBHTBH010000001">
    <property type="protein sequence ID" value="MFC7326340.1"/>
    <property type="molecule type" value="Genomic_DNA"/>
</dbReference>
<name>A0ABW2KBI1_9ACTN</name>
<accession>A0ABW2KBI1</accession>
<keyword evidence="2" id="KW-1185">Reference proteome</keyword>
<sequence>MPIRPTNLATMSAAIAGAVAAAAPEQAGYGPVTVVYASGHRQTVGQAGRCALAAEEGGVVAVQAAPRTRYALFADAAPPAGGDRTLHAGDGPVSFPTPVRARAISLGAPPRAGSAR</sequence>
<comment type="caution">
    <text evidence="1">The sequence shown here is derived from an EMBL/GenBank/DDBJ whole genome shotgun (WGS) entry which is preliminary data.</text>
</comment>
<evidence type="ECO:0000313" key="1">
    <source>
        <dbReference type="EMBL" id="MFC7326340.1"/>
    </source>
</evidence>
<reference evidence="2" key="1">
    <citation type="journal article" date="2019" name="Int. J. Syst. Evol. Microbiol.">
        <title>The Global Catalogue of Microorganisms (GCM) 10K type strain sequencing project: providing services to taxonomists for standard genome sequencing and annotation.</title>
        <authorList>
            <consortium name="The Broad Institute Genomics Platform"/>
            <consortium name="The Broad Institute Genome Sequencing Center for Infectious Disease"/>
            <person name="Wu L."/>
            <person name="Ma J."/>
        </authorList>
    </citation>
    <scope>NUCLEOTIDE SEQUENCE [LARGE SCALE GENOMIC DNA]</scope>
    <source>
        <strain evidence="2">CGMCC 4.7382</strain>
    </source>
</reference>
<protein>
    <submittedName>
        <fullName evidence="1">Uncharacterized protein</fullName>
    </submittedName>
</protein>
<dbReference type="Proteomes" id="UP001596540">
    <property type="component" value="Unassembled WGS sequence"/>
</dbReference>
<organism evidence="1 2">
    <name type="scientific">Marinactinospora rubrisoli</name>
    <dbReference type="NCBI Taxonomy" id="2715399"/>
    <lineage>
        <taxon>Bacteria</taxon>
        <taxon>Bacillati</taxon>
        <taxon>Actinomycetota</taxon>
        <taxon>Actinomycetes</taxon>
        <taxon>Streptosporangiales</taxon>
        <taxon>Nocardiopsidaceae</taxon>
        <taxon>Marinactinospora</taxon>
    </lineage>
</organism>
<dbReference type="RefSeq" id="WP_379868107.1">
    <property type="nucleotide sequence ID" value="NZ_JBHTBH010000001.1"/>
</dbReference>
<proteinExistence type="predicted"/>
<evidence type="ECO:0000313" key="2">
    <source>
        <dbReference type="Proteomes" id="UP001596540"/>
    </source>
</evidence>